<keyword evidence="2" id="KW-0238">DNA-binding</keyword>
<dbReference type="InterPro" id="IPR010982">
    <property type="entry name" value="Lambda_DNA-bd_dom_sf"/>
</dbReference>
<evidence type="ECO:0000256" key="1">
    <source>
        <dbReference type="ARBA" id="ARBA00023015"/>
    </source>
</evidence>
<dbReference type="Pfam" id="PF13377">
    <property type="entry name" value="Peripla_BP_3"/>
    <property type="match status" value="1"/>
</dbReference>
<keyword evidence="3" id="KW-0804">Transcription</keyword>
<dbReference type="CDD" id="cd01392">
    <property type="entry name" value="HTH_LacI"/>
    <property type="match status" value="1"/>
</dbReference>
<name>A0ABT1IWH5_9ACTN</name>
<dbReference type="CDD" id="cd06267">
    <property type="entry name" value="PBP1_LacI_sugar_binding-like"/>
    <property type="match status" value="1"/>
</dbReference>
<dbReference type="Proteomes" id="UP001206483">
    <property type="component" value="Unassembled WGS sequence"/>
</dbReference>
<dbReference type="Pfam" id="PF00356">
    <property type="entry name" value="LacI"/>
    <property type="match status" value="1"/>
</dbReference>
<comment type="caution">
    <text evidence="5">The sequence shown here is derived from an EMBL/GenBank/DDBJ whole genome shotgun (WGS) entry which is preliminary data.</text>
</comment>
<dbReference type="PANTHER" id="PTHR30146:SF153">
    <property type="entry name" value="LACTOSE OPERON REPRESSOR"/>
    <property type="match status" value="1"/>
</dbReference>
<accession>A0ABT1IWH5</accession>
<keyword evidence="1" id="KW-0805">Transcription regulation</keyword>
<dbReference type="PANTHER" id="PTHR30146">
    <property type="entry name" value="LACI-RELATED TRANSCRIPTIONAL REPRESSOR"/>
    <property type="match status" value="1"/>
</dbReference>
<dbReference type="SUPFAM" id="SSF53822">
    <property type="entry name" value="Periplasmic binding protein-like I"/>
    <property type="match status" value="1"/>
</dbReference>
<dbReference type="Gene3D" id="1.10.260.40">
    <property type="entry name" value="lambda repressor-like DNA-binding domains"/>
    <property type="match status" value="1"/>
</dbReference>
<keyword evidence="6" id="KW-1185">Reference proteome</keyword>
<evidence type="ECO:0000256" key="2">
    <source>
        <dbReference type="ARBA" id="ARBA00023125"/>
    </source>
</evidence>
<sequence>MASTPRARKAPDRSGRAVTLQRVADHAGVSIATASRVLHGGGGRAVGEELRRRVLAAAAELNYIPNAPAQALARARTSVVGLIVHDVGDPYFAAIATGVMKAAREHDLMVMLAATFRDPQLELEYLRRLRNQRARAVLLAGSGFADPAFVGSLAESLGRFVADGGQVACIGDHGVEADTVAPDNRGGAEAAIGHLWELGHRRIGVVTGPSGLTTVRHRLEGVRRALERRGQVLGADCTVEADFTREGGRAATLELLARRPDLTAVFALNDGMAVGALTALRDDLGRSVPGEVSLVGFDDLPCTLDVRPALTTVRLPLERTGVRAMDLILDERVDRGSRRIVELEVELVVRDSTGPARG</sequence>
<dbReference type="InterPro" id="IPR046335">
    <property type="entry name" value="LacI/GalR-like_sensor"/>
</dbReference>
<protein>
    <submittedName>
        <fullName evidence="5">LacI family transcriptional regulator</fullName>
    </submittedName>
</protein>
<evidence type="ECO:0000313" key="6">
    <source>
        <dbReference type="Proteomes" id="UP001206483"/>
    </source>
</evidence>
<proteinExistence type="predicted"/>
<feature type="domain" description="HTH lacI-type" evidence="4">
    <location>
        <begin position="18"/>
        <end position="74"/>
    </location>
</feature>
<dbReference type="PROSITE" id="PS50932">
    <property type="entry name" value="HTH_LACI_2"/>
    <property type="match status" value="1"/>
</dbReference>
<evidence type="ECO:0000259" key="4">
    <source>
        <dbReference type="PROSITE" id="PS50932"/>
    </source>
</evidence>
<evidence type="ECO:0000256" key="3">
    <source>
        <dbReference type="ARBA" id="ARBA00023163"/>
    </source>
</evidence>
<dbReference type="InterPro" id="IPR028082">
    <property type="entry name" value="Peripla_BP_I"/>
</dbReference>
<gene>
    <name evidence="5" type="ORF">FHR36_002625</name>
</gene>
<dbReference type="InterPro" id="IPR000843">
    <property type="entry name" value="HTH_LacI"/>
</dbReference>
<dbReference type="Gene3D" id="3.40.50.2300">
    <property type="match status" value="2"/>
</dbReference>
<organism evidence="5 6">
    <name type="scientific">Kitasatospora paracochleata</name>
    <dbReference type="NCBI Taxonomy" id="58354"/>
    <lineage>
        <taxon>Bacteria</taxon>
        <taxon>Bacillati</taxon>
        <taxon>Actinomycetota</taxon>
        <taxon>Actinomycetes</taxon>
        <taxon>Kitasatosporales</taxon>
        <taxon>Streptomycetaceae</taxon>
        <taxon>Kitasatospora</taxon>
    </lineage>
</organism>
<reference evidence="5 6" key="1">
    <citation type="submission" date="2022-06" db="EMBL/GenBank/DDBJ databases">
        <title>Sequencing the genomes of 1000 actinobacteria strains.</title>
        <authorList>
            <person name="Klenk H.-P."/>
        </authorList>
    </citation>
    <scope>NUCLEOTIDE SEQUENCE [LARGE SCALE GENOMIC DNA]</scope>
    <source>
        <strain evidence="5 6">DSM 41656</strain>
    </source>
</reference>
<dbReference type="SMART" id="SM00354">
    <property type="entry name" value="HTH_LACI"/>
    <property type="match status" value="1"/>
</dbReference>
<dbReference type="EMBL" id="JAMZDX010000002">
    <property type="protein sequence ID" value="MCP2309501.1"/>
    <property type="molecule type" value="Genomic_DNA"/>
</dbReference>
<evidence type="ECO:0000313" key="5">
    <source>
        <dbReference type="EMBL" id="MCP2309501.1"/>
    </source>
</evidence>
<dbReference type="SUPFAM" id="SSF47413">
    <property type="entry name" value="lambda repressor-like DNA-binding domains"/>
    <property type="match status" value="1"/>
</dbReference>
<dbReference type="RefSeq" id="WP_253796572.1">
    <property type="nucleotide sequence ID" value="NZ_BAAAUB010000006.1"/>
</dbReference>